<proteinExistence type="predicted"/>
<dbReference type="Proteomes" id="UP000297982">
    <property type="component" value="Unassembled WGS sequence"/>
</dbReference>
<dbReference type="Pfam" id="PF09960">
    <property type="entry name" value="DUF2194"/>
    <property type="match status" value="1"/>
</dbReference>
<dbReference type="AlphaFoldDB" id="A0A4Z0H1F7"/>
<keyword evidence="1" id="KW-1133">Transmembrane helix</keyword>
<evidence type="ECO:0000256" key="1">
    <source>
        <dbReference type="SAM" id="Phobius"/>
    </source>
</evidence>
<dbReference type="EMBL" id="SRJC01000001">
    <property type="protein sequence ID" value="TGB03819.1"/>
    <property type="molecule type" value="Genomic_DNA"/>
</dbReference>
<dbReference type="InterPro" id="IPR029062">
    <property type="entry name" value="Class_I_gatase-like"/>
</dbReference>
<sequence length="610" mass="69807">MKKQTIILSVFLVFLLLGMITLFQLIRMEKMHLWLAPKTSPQVQVKTMTASGAQQEGQSLMVYLHKDDSELSSLAIENVEKTLDYAKVPHQSISIEEIKQLEPSPYSILVLSGEHTNKWPKPAITKFVEEGGRLMIAGRFVDPAWNELVGIEESKDFIGDIYGIEFEQELFPGYVDLVPDDVLLDHSMGEVELKAESELYLTAEDQPMVWTYPYGEGKVLYWNTTAVVSKVVRGLLLQSMSLLPPEFVSSQAAIKVLHIDDFPSPVPYETSESILEQYDLSIKDFYKEIWWQDMLDIADDYDFALTGYMIGTYRDDMKVKGEELIERSKFPMLYFGRSILRYDGEIGLHGYNHQSMVTADEPTNPDLGYREWESQEAMEDAIEEASSMFSYYFPDEELTSYVPPSNIINRTGISALAESLPNLQTIASLYITGDEASFEQEYEFDEEYEDIYHFPRITSGYLETKFDKFSQTDAIAHLGVFAHFLHPDDVLDTYRSNGQTWETMKSHLVDMGEHIQTNYSYLEPLTQSNATKKMIQYQESEIEVDYQKDQIVIDGTGVVNPSTIFVRVEEGKALETGTFDFGEVEEYGHHLYLVTMTEPEAKLQVKEVTE</sequence>
<keyword evidence="1" id="KW-0812">Transmembrane</keyword>
<reference evidence="2 3" key="1">
    <citation type="journal article" date="2003" name="Int. J. Syst. Evol. Microbiol.">
        <title>Halobacillus salinus sp. nov., isolated from a salt lake on the coast of the East Sea in Korea.</title>
        <authorList>
            <person name="Yoon J.H."/>
            <person name="Kang K.H."/>
            <person name="Park Y.H."/>
        </authorList>
    </citation>
    <scope>NUCLEOTIDE SEQUENCE [LARGE SCALE GENOMIC DNA]</scope>
    <source>
        <strain evidence="2 3">HSL-3</strain>
    </source>
</reference>
<feature type="transmembrane region" description="Helical" evidence="1">
    <location>
        <begin position="6"/>
        <end position="26"/>
    </location>
</feature>
<evidence type="ECO:0000313" key="3">
    <source>
        <dbReference type="Proteomes" id="UP000297982"/>
    </source>
</evidence>
<dbReference type="SUPFAM" id="SSF52317">
    <property type="entry name" value="Class I glutamine amidotransferase-like"/>
    <property type="match status" value="1"/>
</dbReference>
<evidence type="ECO:0000313" key="2">
    <source>
        <dbReference type="EMBL" id="TGB03819.1"/>
    </source>
</evidence>
<comment type="caution">
    <text evidence="2">The sequence shown here is derived from an EMBL/GenBank/DDBJ whole genome shotgun (WGS) entry which is preliminary data.</text>
</comment>
<keyword evidence="1" id="KW-0472">Membrane</keyword>
<dbReference type="STRING" id="192814.GCA_900166575_00722"/>
<organism evidence="2 3">
    <name type="scientific">Halobacillus salinus</name>
    <dbReference type="NCBI Taxonomy" id="192814"/>
    <lineage>
        <taxon>Bacteria</taxon>
        <taxon>Bacillati</taxon>
        <taxon>Bacillota</taxon>
        <taxon>Bacilli</taxon>
        <taxon>Bacillales</taxon>
        <taxon>Bacillaceae</taxon>
        <taxon>Halobacillus</taxon>
    </lineage>
</organism>
<name>A0A4Z0H1F7_9BACI</name>
<dbReference type="InterPro" id="IPR011330">
    <property type="entry name" value="Glyco_hydro/deAcase_b/a-brl"/>
</dbReference>
<gene>
    <name evidence="2" type="ORF">E4663_02075</name>
</gene>
<dbReference type="InterPro" id="IPR018695">
    <property type="entry name" value="DUF2194"/>
</dbReference>
<keyword evidence="3" id="KW-1185">Reference proteome</keyword>
<dbReference type="RefSeq" id="WP_135326526.1">
    <property type="nucleotide sequence ID" value="NZ_SRJC01000001.1"/>
</dbReference>
<protein>
    <submittedName>
        <fullName evidence="2">DUF2194 domain-containing protein</fullName>
    </submittedName>
</protein>
<accession>A0A4Z0H1F7</accession>
<dbReference type="Gene3D" id="3.20.20.370">
    <property type="entry name" value="Glycoside hydrolase/deacetylase"/>
    <property type="match status" value="1"/>
</dbReference>
<dbReference type="GO" id="GO:0005975">
    <property type="term" value="P:carbohydrate metabolic process"/>
    <property type="evidence" value="ECO:0007669"/>
    <property type="project" value="InterPro"/>
</dbReference>
<dbReference type="SUPFAM" id="SSF88713">
    <property type="entry name" value="Glycoside hydrolase/deacetylase"/>
    <property type="match status" value="1"/>
</dbReference>